<dbReference type="Proteomes" id="UP000029381">
    <property type="component" value="Unassembled WGS sequence"/>
</dbReference>
<evidence type="ECO:0000256" key="5">
    <source>
        <dbReference type="ARBA" id="ARBA00022898"/>
    </source>
</evidence>
<comment type="similarity">
    <text evidence="2 6">Belongs to the class-I pyridoxal-phosphate-dependent aminotransferase family.</text>
</comment>
<dbReference type="GO" id="GO:0030170">
    <property type="term" value="F:pyridoxal phosphate binding"/>
    <property type="evidence" value="ECO:0007669"/>
    <property type="project" value="InterPro"/>
</dbReference>
<dbReference type="SUPFAM" id="SSF53383">
    <property type="entry name" value="PLP-dependent transferases"/>
    <property type="match status" value="1"/>
</dbReference>
<dbReference type="AlphaFoldDB" id="A0A091CCU1"/>
<dbReference type="Gene3D" id="3.90.1150.10">
    <property type="entry name" value="Aspartate Aminotransferase, domain 1"/>
    <property type="match status" value="1"/>
</dbReference>
<dbReference type="EC" id="2.6.1.-" evidence="6"/>
<comment type="cofactor">
    <cofactor evidence="1 6">
        <name>pyridoxal 5'-phosphate</name>
        <dbReference type="ChEBI" id="CHEBI:597326"/>
    </cofactor>
</comment>
<dbReference type="InterPro" id="IPR015424">
    <property type="entry name" value="PyrdxlP-dep_Trfase"/>
</dbReference>
<accession>A0A091CCU1</accession>
<reference evidence="8 9" key="1">
    <citation type="submission" date="2014-08" db="EMBL/GenBank/DDBJ databases">
        <title>Genome sequence of Tetragenococcus muriaticus.</title>
        <authorList>
            <person name="Chuea-nongthon C."/>
            <person name="Rodtong S."/>
            <person name="Yongsawatdigul J."/>
            <person name="Steele J.L."/>
            <person name="Liu X.-y."/>
            <person name="Speers J."/>
            <person name="Glasner J.D."/>
            <person name="Neeno-Eckwall E.C."/>
        </authorList>
    </citation>
    <scope>NUCLEOTIDE SEQUENCE [LARGE SCALE GENOMIC DNA]</scope>
    <source>
        <strain evidence="8 9">3MR10-3</strain>
    </source>
</reference>
<evidence type="ECO:0000259" key="7">
    <source>
        <dbReference type="Pfam" id="PF00155"/>
    </source>
</evidence>
<proteinExistence type="inferred from homology"/>
<evidence type="ECO:0000256" key="6">
    <source>
        <dbReference type="RuleBase" id="RU000481"/>
    </source>
</evidence>
<evidence type="ECO:0000313" key="8">
    <source>
        <dbReference type="EMBL" id="KFN90923.1"/>
    </source>
</evidence>
<evidence type="ECO:0000256" key="3">
    <source>
        <dbReference type="ARBA" id="ARBA00022576"/>
    </source>
</evidence>
<dbReference type="NCBIfam" id="NF004975">
    <property type="entry name" value="PRK06348.1"/>
    <property type="match status" value="1"/>
</dbReference>
<dbReference type="Gene3D" id="3.40.640.10">
    <property type="entry name" value="Type I PLP-dependent aspartate aminotransferase-like (Major domain)"/>
    <property type="match status" value="1"/>
</dbReference>
<dbReference type="InterPro" id="IPR015422">
    <property type="entry name" value="PyrdxlP-dep_Trfase_small"/>
</dbReference>
<dbReference type="InterPro" id="IPR004838">
    <property type="entry name" value="NHTrfase_class1_PyrdxlP-BS"/>
</dbReference>
<dbReference type="CDD" id="cd00609">
    <property type="entry name" value="AAT_like"/>
    <property type="match status" value="1"/>
</dbReference>
<dbReference type="FunFam" id="3.40.640.10:FF:000033">
    <property type="entry name" value="Aspartate aminotransferase"/>
    <property type="match status" value="1"/>
</dbReference>
<dbReference type="InterPro" id="IPR015421">
    <property type="entry name" value="PyrdxlP-dep_Trfase_major"/>
</dbReference>
<keyword evidence="4 6" id="KW-0808">Transferase</keyword>
<keyword evidence="3 6" id="KW-0032">Aminotransferase</keyword>
<keyword evidence="5" id="KW-0663">Pyridoxal phosphate</keyword>
<dbReference type="InterPro" id="IPR004839">
    <property type="entry name" value="Aminotransferase_I/II_large"/>
</dbReference>
<dbReference type="InterPro" id="IPR050596">
    <property type="entry name" value="AspAT/PAT-like"/>
</dbReference>
<feature type="domain" description="Aminotransferase class I/classII large" evidence="7">
    <location>
        <begin position="29"/>
        <end position="379"/>
    </location>
</feature>
<evidence type="ECO:0000256" key="2">
    <source>
        <dbReference type="ARBA" id="ARBA00007441"/>
    </source>
</evidence>
<sequence length="387" mass="43116">MDRYNLAKKYQEPAENIMMDIGTLAKSKTDLIDLSIGDPDLDTDKRIIDQAFADAKDGHTHYTASDGSTAFIQAVIDHYKNLYHLDFAPSQVRATVGAMHGMYLTLLAILDPGDEVIIHEPYFPPYKEQIELAEGVPVIVPTYEKDGFQLEEDKLKQAITKKTKAIIINSPNNPTGAVFSKETFEKIADIAIAQDLFILSDEIYEALVFNDHFTPMATFAPENTITFSGFSKSFAMTGWRIGYMIAPTYISETAKLINENITYSAPSISQQAGGIYALNHANKLIPEVTDVFKERLEYVKERVDAINFLHLGEVEGTMYAFINIADTQLDATTFSKRLLDEAKVLVVPGNAFGTTVGSKHVRLAVTQKMSVLKEAFDRIEQMSIETT</sequence>
<dbReference type="PANTHER" id="PTHR46383">
    <property type="entry name" value="ASPARTATE AMINOTRANSFERASE"/>
    <property type="match status" value="1"/>
</dbReference>
<dbReference type="EMBL" id="JPVT01000124">
    <property type="protein sequence ID" value="KFN90923.1"/>
    <property type="molecule type" value="Genomic_DNA"/>
</dbReference>
<dbReference type="GO" id="GO:0006520">
    <property type="term" value="P:amino acid metabolic process"/>
    <property type="evidence" value="ECO:0007669"/>
    <property type="project" value="InterPro"/>
</dbReference>
<keyword evidence="9" id="KW-1185">Reference proteome</keyword>
<gene>
    <name evidence="8" type="ORF">TMU3MR103_1262</name>
</gene>
<organism evidence="8 9">
    <name type="scientific">Tetragenococcus muriaticus 3MR10-3</name>
    <dbReference type="NCBI Taxonomy" id="1302648"/>
    <lineage>
        <taxon>Bacteria</taxon>
        <taxon>Bacillati</taxon>
        <taxon>Bacillota</taxon>
        <taxon>Bacilli</taxon>
        <taxon>Lactobacillales</taxon>
        <taxon>Enterococcaceae</taxon>
        <taxon>Tetragenococcus</taxon>
    </lineage>
</organism>
<name>A0A091CCU1_9ENTE</name>
<dbReference type="PANTHER" id="PTHR46383:SF1">
    <property type="entry name" value="ASPARTATE AMINOTRANSFERASE"/>
    <property type="match status" value="1"/>
</dbReference>
<dbReference type="Pfam" id="PF00155">
    <property type="entry name" value="Aminotran_1_2"/>
    <property type="match status" value="1"/>
</dbReference>
<evidence type="ECO:0000256" key="1">
    <source>
        <dbReference type="ARBA" id="ARBA00001933"/>
    </source>
</evidence>
<dbReference type="PROSITE" id="PS00105">
    <property type="entry name" value="AA_TRANSFER_CLASS_1"/>
    <property type="match status" value="1"/>
</dbReference>
<dbReference type="RefSeq" id="WP_038023251.1">
    <property type="nucleotide sequence ID" value="NZ_JPVT01000124.1"/>
</dbReference>
<comment type="caution">
    <text evidence="8">The sequence shown here is derived from an EMBL/GenBank/DDBJ whole genome shotgun (WGS) entry which is preliminary data.</text>
</comment>
<evidence type="ECO:0000256" key="4">
    <source>
        <dbReference type="ARBA" id="ARBA00022679"/>
    </source>
</evidence>
<dbReference type="GO" id="GO:0008483">
    <property type="term" value="F:transaminase activity"/>
    <property type="evidence" value="ECO:0007669"/>
    <property type="project" value="UniProtKB-KW"/>
</dbReference>
<protein>
    <recommendedName>
        <fullName evidence="6">Aminotransferase</fullName>
        <ecNumber evidence="6">2.6.1.-</ecNumber>
    </recommendedName>
</protein>
<dbReference type="PATRIC" id="fig|1302648.3.peg.1229"/>
<evidence type="ECO:0000313" key="9">
    <source>
        <dbReference type="Proteomes" id="UP000029381"/>
    </source>
</evidence>